<dbReference type="GO" id="GO:0015031">
    <property type="term" value="P:protein transport"/>
    <property type="evidence" value="ECO:0007669"/>
    <property type="project" value="UniProtKB-KW"/>
</dbReference>
<evidence type="ECO:0000313" key="9">
    <source>
        <dbReference type="EMBL" id="TZF89859.1"/>
    </source>
</evidence>
<evidence type="ECO:0000256" key="1">
    <source>
        <dbReference type="ARBA" id="ARBA00004162"/>
    </source>
</evidence>
<keyword evidence="7" id="KW-0653">Protein transport</keyword>
<dbReference type="Pfam" id="PF02472">
    <property type="entry name" value="ExbD"/>
    <property type="match status" value="1"/>
</dbReference>
<proteinExistence type="inferred from homology"/>
<name>A0A5D8Z540_9GAMM</name>
<protein>
    <submittedName>
        <fullName evidence="9">Biopolymer transporter ExbD</fullName>
    </submittedName>
</protein>
<dbReference type="AlphaFoldDB" id="A0A5D8Z540"/>
<keyword evidence="6 8" id="KW-0472">Membrane</keyword>
<feature type="transmembrane region" description="Helical" evidence="8">
    <location>
        <begin position="20"/>
        <end position="41"/>
    </location>
</feature>
<dbReference type="PANTHER" id="PTHR30558:SF7">
    <property type="entry name" value="TOL-PAL SYSTEM PROTEIN TOLR"/>
    <property type="match status" value="1"/>
</dbReference>
<keyword evidence="4 7" id="KW-0812">Transmembrane</keyword>
<dbReference type="GO" id="GO:0022857">
    <property type="term" value="F:transmembrane transporter activity"/>
    <property type="evidence" value="ECO:0007669"/>
    <property type="project" value="InterPro"/>
</dbReference>
<keyword evidence="3" id="KW-1003">Cell membrane</keyword>
<dbReference type="EMBL" id="VTRV01000066">
    <property type="protein sequence ID" value="TZF89859.1"/>
    <property type="molecule type" value="Genomic_DNA"/>
</dbReference>
<reference evidence="9 10" key="1">
    <citation type="submission" date="2019-08" db="EMBL/GenBank/DDBJ databases">
        <title>Draft genome sequence of Lysobacter sp. UKS-15.</title>
        <authorList>
            <person name="Im W.-T."/>
        </authorList>
    </citation>
    <scope>NUCLEOTIDE SEQUENCE [LARGE SCALE GENOMIC DNA]</scope>
    <source>
        <strain evidence="9 10">UKS-15</strain>
    </source>
</reference>
<dbReference type="PANTHER" id="PTHR30558">
    <property type="entry name" value="EXBD MEMBRANE COMPONENT OF PMF-DRIVEN MACROMOLECULE IMPORT SYSTEM"/>
    <property type="match status" value="1"/>
</dbReference>
<evidence type="ECO:0000256" key="6">
    <source>
        <dbReference type="ARBA" id="ARBA00023136"/>
    </source>
</evidence>
<evidence type="ECO:0000256" key="8">
    <source>
        <dbReference type="SAM" id="Phobius"/>
    </source>
</evidence>
<comment type="subcellular location">
    <subcellularLocation>
        <location evidence="1">Cell membrane</location>
        <topology evidence="1">Single-pass membrane protein</topology>
    </subcellularLocation>
    <subcellularLocation>
        <location evidence="7">Cell membrane</location>
        <topology evidence="7">Single-pass type II membrane protein</topology>
    </subcellularLocation>
</comment>
<dbReference type="OrthoDB" id="9798629at2"/>
<dbReference type="InterPro" id="IPR003400">
    <property type="entry name" value="ExbD"/>
</dbReference>
<evidence type="ECO:0000256" key="3">
    <source>
        <dbReference type="ARBA" id="ARBA00022475"/>
    </source>
</evidence>
<dbReference type="Gene3D" id="3.30.420.270">
    <property type="match status" value="1"/>
</dbReference>
<dbReference type="Proteomes" id="UP000323164">
    <property type="component" value="Unassembled WGS sequence"/>
</dbReference>
<evidence type="ECO:0000256" key="2">
    <source>
        <dbReference type="ARBA" id="ARBA00005811"/>
    </source>
</evidence>
<dbReference type="GO" id="GO:0005886">
    <property type="term" value="C:plasma membrane"/>
    <property type="evidence" value="ECO:0007669"/>
    <property type="project" value="UniProtKB-SubCell"/>
</dbReference>
<sequence>MAAAAYAPHPRNHAMAEMNVTPLVDVMLVLLVIFMITAPAITRALPMNLPQPGPETRPAPPAQMHLRVGSTGAFVLDGRPLNADELRSALADAARLKPDAVLHVAAAQDTEYQGFATALEAAQGSGIENIALDE</sequence>
<evidence type="ECO:0000313" key="10">
    <source>
        <dbReference type="Proteomes" id="UP000323164"/>
    </source>
</evidence>
<evidence type="ECO:0000256" key="4">
    <source>
        <dbReference type="ARBA" id="ARBA00022692"/>
    </source>
</evidence>
<evidence type="ECO:0000256" key="5">
    <source>
        <dbReference type="ARBA" id="ARBA00022989"/>
    </source>
</evidence>
<accession>A0A5D8Z540</accession>
<keyword evidence="10" id="KW-1185">Reference proteome</keyword>
<organism evidence="9 10">
    <name type="scientific">Cognatilysobacter lacus</name>
    <dbReference type="NCBI Taxonomy" id="1643323"/>
    <lineage>
        <taxon>Bacteria</taxon>
        <taxon>Pseudomonadati</taxon>
        <taxon>Pseudomonadota</taxon>
        <taxon>Gammaproteobacteria</taxon>
        <taxon>Lysobacterales</taxon>
        <taxon>Lysobacteraceae</taxon>
        <taxon>Cognatilysobacter</taxon>
    </lineage>
</organism>
<gene>
    <name evidence="9" type="ORF">FW784_07605</name>
</gene>
<comment type="similarity">
    <text evidence="2 7">Belongs to the ExbD/TolR family.</text>
</comment>
<comment type="caution">
    <text evidence="9">The sequence shown here is derived from an EMBL/GenBank/DDBJ whole genome shotgun (WGS) entry which is preliminary data.</text>
</comment>
<keyword evidence="5 8" id="KW-1133">Transmembrane helix</keyword>
<dbReference type="RefSeq" id="WP_149352753.1">
    <property type="nucleotide sequence ID" value="NZ_VTRV01000066.1"/>
</dbReference>
<keyword evidence="7" id="KW-0813">Transport</keyword>
<evidence type="ECO:0000256" key="7">
    <source>
        <dbReference type="RuleBase" id="RU003879"/>
    </source>
</evidence>